<gene>
    <name evidence="3" type="ORF">OV287_01320</name>
</gene>
<dbReference type="InterPro" id="IPR036188">
    <property type="entry name" value="FAD/NAD-bd_sf"/>
</dbReference>
<evidence type="ECO:0000313" key="4">
    <source>
        <dbReference type="Proteomes" id="UP001207654"/>
    </source>
</evidence>
<dbReference type="RefSeq" id="WP_267532129.1">
    <property type="nucleotide sequence ID" value="NZ_JAPNKA010000001.1"/>
</dbReference>
<dbReference type="EMBL" id="JAPNKA010000001">
    <property type="protein sequence ID" value="MCY1073112.1"/>
    <property type="molecule type" value="Genomic_DNA"/>
</dbReference>
<sequence>MKKKTDVVVVGGGLGGLAVAVMLARGGRKVTLLEKSRHLGGRAHTTEVEGYRFNLGPHALYLGGAAVRVLESLAVPMQGGCPRGEGSFALKNGHLHSMPAGAVSLLMTDLLGAAGKLEFGRVMTGLSRVDAERLEGRSLREWLDEHVTRAEVREVVAAFFRVSTYCADANALAADVAVAQFQLARKGVRYLDGGWSELVKALAGKAKEAGVEVVGSARVESVVREEGATQARVRGVQLADGTEYEAEAVVVTGAPRDVSALLPGDEVVAGWEAEVKPVKAASLEVGLSKLPRPRALFALGVDRPWYASVHSAWAKLAPEGGAMVHVAKYLGGGETEASEGELEGVLDVLQPGWREHVVTKRFLPGLTVMNALPTKSLERRPGPRVEHVRGLYVVGDWVGSEGLLADATLASAETVWRLLSTEAGARAA</sequence>
<feature type="domain" description="Amine oxidase" evidence="2">
    <location>
        <begin position="14"/>
        <end position="261"/>
    </location>
</feature>
<proteinExistence type="inferred from homology"/>
<dbReference type="PANTHER" id="PTHR43734:SF1">
    <property type="entry name" value="PHYTOENE DESATURASE"/>
    <property type="match status" value="1"/>
</dbReference>
<dbReference type="PANTHER" id="PTHR43734">
    <property type="entry name" value="PHYTOENE DESATURASE"/>
    <property type="match status" value="1"/>
</dbReference>
<dbReference type="Gene3D" id="3.90.660.50">
    <property type="match status" value="1"/>
</dbReference>
<dbReference type="Pfam" id="PF01593">
    <property type="entry name" value="Amino_oxidase"/>
    <property type="match status" value="1"/>
</dbReference>
<name>A0ABT3ZUM1_9BACT</name>
<dbReference type="Gene3D" id="3.50.50.60">
    <property type="entry name" value="FAD/NAD(P)-binding domain"/>
    <property type="match status" value="1"/>
</dbReference>
<reference evidence="3 4" key="1">
    <citation type="submission" date="2022-11" db="EMBL/GenBank/DDBJ databases">
        <title>Minimal conservation of predation-associated metabolite biosynthetic gene clusters underscores biosynthetic potential of Myxococcota including descriptions for ten novel species: Archangium lansinium sp. nov., Myxococcus landrumus sp. nov., Nannocystis bai.</title>
        <authorList>
            <person name="Ahearne A."/>
            <person name="Stevens C."/>
            <person name="Phillips K."/>
        </authorList>
    </citation>
    <scope>NUCLEOTIDE SEQUENCE [LARGE SCALE GENOMIC DNA]</scope>
    <source>
        <strain evidence="3 4">MIWBW</strain>
    </source>
</reference>
<dbReference type="InterPro" id="IPR002937">
    <property type="entry name" value="Amino_oxidase"/>
</dbReference>
<comment type="caution">
    <text evidence="3">The sequence shown here is derived from an EMBL/GenBank/DDBJ whole genome shotgun (WGS) entry which is preliminary data.</text>
</comment>
<keyword evidence="4" id="KW-1185">Reference proteome</keyword>
<dbReference type="SUPFAM" id="SSF51905">
    <property type="entry name" value="FAD/NAD(P)-binding domain"/>
    <property type="match status" value="1"/>
</dbReference>
<dbReference type="Proteomes" id="UP001207654">
    <property type="component" value="Unassembled WGS sequence"/>
</dbReference>
<accession>A0ABT3ZUM1</accession>
<organism evidence="3 4">
    <name type="scientific">Archangium lansingense</name>
    <dbReference type="NCBI Taxonomy" id="2995310"/>
    <lineage>
        <taxon>Bacteria</taxon>
        <taxon>Pseudomonadati</taxon>
        <taxon>Myxococcota</taxon>
        <taxon>Myxococcia</taxon>
        <taxon>Myxococcales</taxon>
        <taxon>Cystobacterineae</taxon>
        <taxon>Archangiaceae</taxon>
        <taxon>Archangium</taxon>
    </lineage>
</organism>
<evidence type="ECO:0000313" key="3">
    <source>
        <dbReference type="EMBL" id="MCY1073112.1"/>
    </source>
</evidence>
<protein>
    <submittedName>
        <fullName evidence="3">FAD-dependent oxidoreductase</fullName>
    </submittedName>
</protein>
<evidence type="ECO:0000259" key="2">
    <source>
        <dbReference type="Pfam" id="PF01593"/>
    </source>
</evidence>
<comment type="similarity">
    <text evidence="1">Belongs to the carotenoid/retinoid oxidoreductase family.</text>
</comment>
<evidence type="ECO:0000256" key="1">
    <source>
        <dbReference type="ARBA" id="ARBA00006046"/>
    </source>
</evidence>